<dbReference type="AlphaFoldDB" id="A0A0A9G0K1"/>
<evidence type="ECO:0000313" key="1">
    <source>
        <dbReference type="EMBL" id="JAE14133.1"/>
    </source>
</evidence>
<accession>A0A0A9G0K1</accession>
<reference evidence="1" key="2">
    <citation type="journal article" date="2015" name="Data Brief">
        <title>Shoot transcriptome of the giant reed, Arundo donax.</title>
        <authorList>
            <person name="Barrero R.A."/>
            <person name="Guerrero F.D."/>
            <person name="Moolhuijzen P."/>
            <person name="Goolsby J.A."/>
            <person name="Tidwell J."/>
            <person name="Bellgard S.E."/>
            <person name="Bellgard M.I."/>
        </authorList>
    </citation>
    <scope>NUCLEOTIDE SEQUENCE</scope>
    <source>
        <tissue evidence="1">Shoot tissue taken approximately 20 cm above the soil surface</tissue>
    </source>
</reference>
<protein>
    <submittedName>
        <fullName evidence="1">Uncharacterized protein</fullName>
    </submittedName>
</protein>
<reference evidence="1" key="1">
    <citation type="submission" date="2014-09" db="EMBL/GenBank/DDBJ databases">
        <authorList>
            <person name="Magalhaes I.L.F."/>
            <person name="Oliveira U."/>
            <person name="Santos F.R."/>
            <person name="Vidigal T.H.D.A."/>
            <person name="Brescovit A.D."/>
            <person name="Santos A.J."/>
        </authorList>
    </citation>
    <scope>NUCLEOTIDE SEQUENCE</scope>
    <source>
        <tissue evidence="1">Shoot tissue taken approximately 20 cm above the soil surface</tissue>
    </source>
</reference>
<organism evidence="1">
    <name type="scientific">Arundo donax</name>
    <name type="common">Giant reed</name>
    <name type="synonym">Donax arundinaceus</name>
    <dbReference type="NCBI Taxonomy" id="35708"/>
    <lineage>
        <taxon>Eukaryota</taxon>
        <taxon>Viridiplantae</taxon>
        <taxon>Streptophyta</taxon>
        <taxon>Embryophyta</taxon>
        <taxon>Tracheophyta</taxon>
        <taxon>Spermatophyta</taxon>
        <taxon>Magnoliopsida</taxon>
        <taxon>Liliopsida</taxon>
        <taxon>Poales</taxon>
        <taxon>Poaceae</taxon>
        <taxon>PACMAD clade</taxon>
        <taxon>Arundinoideae</taxon>
        <taxon>Arundineae</taxon>
        <taxon>Arundo</taxon>
    </lineage>
</organism>
<dbReference type="EMBL" id="GBRH01183763">
    <property type="protein sequence ID" value="JAE14133.1"/>
    <property type="molecule type" value="Transcribed_RNA"/>
</dbReference>
<name>A0A0A9G0K1_ARUDO</name>
<sequence length="34" mass="3904">MLKENIMHGNELPLSEALRKGKTIQMSYEHGLFS</sequence>
<proteinExistence type="predicted"/>